<keyword evidence="6" id="KW-1185">Reference proteome</keyword>
<feature type="domain" description="DNA methylase N-4/N-6" evidence="4">
    <location>
        <begin position="475"/>
        <end position="803"/>
    </location>
</feature>
<comment type="similarity">
    <text evidence="1">Belongs to the N(4)/N(6)-methyltransferase family.</text>
</comment>
<proteinExistence type="inferred from homology"/>
<dbReference type="RefSeq" id="WP_196957042.1">
    <property type="nucleotide sequence ID" value="NZ_JADWYK010000019.1"/>
</dbReference>
<dbReference type="InterPro" id="IPR002941">
    <property type="entry name" value="DNA_methylase_N4/N6"/>
</dbReference>
<evidence type="ECO:0000313" key="5">
    <source>
        <dbReference type="EMBL" id="MBG8556021.1"/>
    </source>
</evidence>
<reference evidence="5 6" key="1">
    <citation type="submission" date="2020-11" db="EMBL/GenBank/DDBJ databases">
        <title>Hymenobacter sp.</title>
        <authorList>
            <person name="Kim M.K."/>
        </authorList>
    </citation>
    <scope>NUCLEOTIDE SEQUENCE [LARGE SCALE GENOMIC DNA]</scope>
    <source>
        <strain evidence="5 6">BT594</strain>
    </source>
</reference>
<organism evidence="5 6">
    <name type="scientific">Hymenobacter guriensis</name>
    <dbReference type="NCBI Taxonomy" id="2793065"/>
    <lineage>
        <taxon>Bacteria</taxon>
        <taxon>Pseudomonadati</taxon>
        <taxon>Bacteroidota</taxon>
        <taxon>Cytophagia</taxon>
        <taxon>Cytophagales</taxon>
        <taxon>Hymenobacteraceae</taxon>
        <taxon>Hymenobacter</taxon>
    </lineage>
</organism>
<name>A0ABS0L7B4_9BACT</name>
<accession>A0ABS0L7B4</accession>
<protein>
    <submittedName>
        <fullName evidence="5">Site-specific DNA-methyltransferase</fullName>
    </submittedName>
</protein>
<dbReference type="PROSITE" id="PS00092">
    <property type="entry name" value="N6_MTASE"/>
    <property type="match status" value="1"/>
</dbReference>
<evidence type="ECO:0000313" key="6">
    <source>
        <dbReference type="Proteomes" id="UP000601099"/>
    </source>
</evidence>
<dbReference type="Pfam" id="PF01555">
    <property type="entry name" value="N6_N4_Mtase"/>
    <property type="match status" value="1"/>
</dbReference>
<evidence type="ECO:0000259" key="4">
    <source>
        <dbReference type="Pfam" id="PF01555"/>
    </source>
</evidence>
<dbReference type="EMBL" id="JADWYK010000019">
    <property type="protein sequence ID" value="MBG8556021.1"/>
    <property type="molecule type" value="Genomic_DNA"/>
</dbReference>
<evidence type="ECO:0000256" key="1">
    <source>
        <dbReference type="ARBA" id="ARBA00006594"/>
    </source>
</evidence>
<keyword evidence="3" id="KW-0808">Transferase</keyword>
<keyword evidence="2" id="KW-0489">Methyltransferase</keyword>
<comment type="caution">
    <text evidence="5">The sequence shown here is derived from an EMBL/GenBank/DDBJ whole genome shotgun (WGS) entry which is preliminary data.</text>
</comment>
<gene>
    <name evidence="5" type="ORF">I5L79_20930</name>
</gene>
<dbReference type="InterPro" id="IPR002052">
    <property type="entry name" value="DNA_methylase_N6_adenine_CS"/>
</dbReference>
<dbReference type="SUPFAM" id="SSF53335">
    <property type="entry name" value="S-adenosyl-L-methionine-dependent methyltransferases"/>
    <property type="match status" value="1"/>
</dbReference>
<evidence type="ECO:0000256" key="3">
    <source>
        <dbReference type="ARBA" id="ARBA00022679"/>
    </source>
</evidence>
<dbReference type="Proteomes" id="UP000601099">
    <property type="component" value="Unassembled WGS sequence"/>
</dbReference>
<evidence type="ECO:0000256" key="2">
    <source>
        <dbReference type="ARBA" id="ARBA00022603"/>
    </source>
</evidence>
<dbReference type="Gene3D" id="3.40.50.150">
    <property type="entry name" value="Vaccinia Virus protein VP39"/>
    <property type="match status" value="1"/>
</dbReference>
<dbReference type="InterPro" id="IPR029063">
    <property type="entry name" value="SAM-dependent_MTases_sf"/>
</dbReference>
<sequence>MTNYEKLRATLREVFMLDKAELDFGIYRILNQKRQEIERFLDDDLLPQVRSVLGEHAGAGREQVQHDLDKVLADLKAMGVPNPDSVEKVVTLREKLAAFGDAESLENDIFSRLANFFARYYDNGDFISQRRYKRDVYAIPYEGEEVKLHWANHDQYYIKTAEYFRSYRFQLPASAGGKFVVFELIEATVEQNNNKIQGKQERRFALYTPDPVAVVDDELCLRFVYEPVPKTLKQVELLRQAFETLQPLLPEPFAKALLTPIDPKAKNPVTLLEKHLTDYSARNTFDYFIHKDLGRFLGHELDFYIKNEVIYLDDLNTANEQDTLRELSKVKALRTIGQKIIRFLAQLEGFQKKLWLKKKFVVESNFCFTLDKIPDTFYEEIAGNTAQTEEWVRLFAIDEIQADAVTEGFNRPVSIRFLEQNEHLLVDTAFFPEDFKLRLLATIKDVAQALDGLLVSSENFQALNLLKERYTGQLDCIYIDPPYNTDAGPIMYKNGYKSSSWAALMDNRIEVSKPLLTEKGVIAAAIDDAQQRELSYILGAHYGGNLLGTFCVRSNPSGRPTQAGYAVSHEYVLFAGKSDSSGINRMPPTPEQMARFNKEDEEGVFEWRNLRREGSNSDRDARRALYYPIYIAGESIRVPELEWDEDNETWIVKEKPQKGEQVVYPNNDEGVEKTWRWEWKTVMTSLEKVAVRPDRTGKDYIYYKRRPNEAGVVSVSSWFDAKYSATEHGTALLKALFGKSPFTYPKSLYAVMDSVYIGGGSHPKANVMDFFGGSATTAHAVMNLNREDQGHRKYILVEMGEYFDTVTKPRVMKAAYSKNWKDGKPVGRNTGLSHAFQYLRLESYEDTLNNLLLPEARPEGQQLALEASPAFREEYLLGYMLDVESRQSLLNLEWFNAPFDCKLKVTRQNEERETTVDLVETFNFLLGLVVEHHSAPAPGFRLVRGRTRATGEAVLVVWRDTRQHDHQALNDFLAASPHSPLRHAYATVYVNGAHTVPTMPGTPAAGTWQVRQIEEEFGKRMFAQTD</sequence>